<feature type="region of interest" description="Disordered" evidence="1">
    <location>
        <begin position="1"/>
        <end position="57"/>
    </location>
</feature>
<dbReference type="EMBL" id="LUEZ02000009">
    <property type="protein sequence ID" value="RDB30022.1"/>
    <property type="molecule type" value="Genomic_DNA"/>
</dbReference>
<evidence type="ECO:0000313" key="3">
    <source>
        <dbReference type="Proteomes" id="UP000076154"/>
    </source>
</evidence>
<dbReference type="Proteomes" id="UP000076154">
    <property type="component" value="Unassembled WGS sequence"/>
</dbReference>
<reference evidence="2" key="1">
    <citation type="submission" date="2018-04" db="EMBL/GenBank/DDBJ databases">
        <title>Whole genome sequencing of Hypsizygus marmoreus.</title>
        <authorList>
            <person name="Choi I.-G."/>
            <person name="Min B."/>
            <person name="Kim J.-G."/>
            <person name="Kim S."/>
            <person name="Oh Y.-L."/>
            <person name="Kong W.-S."/>
            <person name="Park H."/>
            <person name="Jeong J."/>
            <person name="Song E.-S."/>
        </authorList>
    </citation>
    <scope>NUCLEOTIDE SEQUENCE [LARGE SCALE GENOMIC DNA]</scope>
    <source>
        <strain evidence="2">51987-8</strain>
    </source>
</reference>
<evidence type="ECO:0000256" key="1">
    <source>
        <dbReference type="SAM" id="MobiDB-lite"/>
    </source>
</evidence>
<organism evidence="2 3">
    <name type="scientific">Hypsizygus marmoreus</name>
    <name type="common">White beech mushroom</name>
    <name type="synonym">Agaricus marmoreus</name>
    <dbReference type="NCBI Taxonomy" id="39966"/>
    <lineage>
        <taxon>Eukaryota</taxon>
        <taxon>Fungi</taxon>
        <taxon>Dikarya</taxon>
        <taxon>Basidiomycota</taxon>
        <taxon>Agaricomycotina</taxon>
        <taxon>Agaricomycetes</taxon>
        <taxon>Agaricomycetidae</taxon>
        <taxon>Agaricales</taxon>
        <taxon>Tricholomatineae</taxon>
        <taxon>Lyophyllaceae</taxon>
        <taxon>Hypsizygus</taxon>
    </lineage>
</organism>
<protein>
    <submittedName>
        <fullName evidence="2">Uncharacterized protein</fullName>
    </submittedName>
</protein>
<evidence type="ECO:0000313" key="2">
    <source>
        <dbReference type="EMBL" id="RDB30022.1"/>
    </source>
</evidence>
<proteinExistence type="predicted"/>
<dbReference type="AlphaFoldDB" id="A0A369K8Y0"/>
<comment type="caution">
    <text evidence="2">The sequence shown here is derived from an EMBL/GenBank/DDBJ whole genome shotgun (WGS) entry which is preliminary data.</text>
</comment>
<name>A0A369K8Y0_HYPMA</name>
<sequence length="85" mass="9348">MNVGVTSGFKLRRQSSQPYIGNGQRHAQTTAALVRTPGTHGASRSWPPRARKTSRQNPLFVPCSHKSCLLLANDLSSKQCLDLKM</sequence>
<feature type="compositionally biased region" description="Polar residues" evidence="1">
    <location>
        <begin position="14"/>
        <end position="31"/>
    </location>
</feature>
<gene>
    <name evidence="2" type="ORF">Hypma_013823</name>
</gene>
<dbReference type="InParanoid" id="A0A369K8Y0"/>
<accession>A0A369K8Y0</accession>
<keyword evidence="3" id="KW-1185">Reference proteome</keyword>